<dbReference type="InterPro" id="IPR002938">
    <property type="entry name" value="FAD-bd"/>
</dbReference>
<keyword evidence="2" id="KW-0560">Oxidoreductase</keyword>
<proteinExistence type="predicted"/>
<name>A0ABZ1QNP1_9ACTN</name>
<dbReference type="SUPFAM" id="SSF51905">
    <property type="entry name" value="FAD/NAD(P)-binding domain"/>
    <property type="match status" value="1"/>
</dbReference>
<sequence length="110" mass="11485">MRVVVVGAGPTGLATACGLRAVGVPVRVVARHLGPPAVTSRALGLQPRGAEVLDRLGALGDLPERSVRIAYIVTHVDGRPLARLRVGQPTKLVIRPGPAHFPGRGRDPAR</sequence>
<keyword evidence="2" id="KW-0503">Monooxygenase</keyword>
<dbReference type="PROSITE" id="PS51257">
    <property type="entry name" value="PROKAR_LIPOPROTEIN"/>
    <property type="match status" value="1"/>
</dbReference>
<dbReference type="Pfam" id="PF01494">
    <property type="entry name" value="FAD_binding_3"/>
    <property type="match status" value="1"/>
</dbReference>
<organism evidence="2 3">
    <name type="scientific">Streptomyces erythrochromogenes</name>
    <dbReference type="NCBI Taxonomy" id="285574"/>
    <lineage>
        <taxon>Bacteria</taxon>
        <taxon>Bacillati</taxon>
        <taxon>Actinomycetota</taxon>
        <taxon>Actinomycetes</taxon>
        <taxon>Kitasatosporales</taxon>
        <taxon>Streptomycetaceae</taxon>
        <taxon>Streptomyces</taxon>
    </lineage>
</organism>
<dbReference type="Gene3D" id="3.50.50.60">
    <property type="entry name" value="FAD/NAD(P)-binding domain"/>
    <property type="match status" value="1"/>
</dbReference>
<keyword evidence="3" id="KW-1185">Reference proteome</keyword>
<evidence type="ECO:0000259" key="1">
    <source>
        <dbReference type="Pfam" id="PF01494"/>
    </source>
</evidence>
<dbReference type="GeneID" id="95495563"/>
<gene>
    <name evidence="2" type="ORF">OHA91_05970</name>
</gene>
<evidence type="ECO:0000313" key="3">
    <source>
        <dbReference type="Proteomes" id="UP001432312"/>
    </source>
</evidence>
<evidence type="ECO:0000313" key="2">
    <source>
        <dbReference type="EMBL" id="WUN84069.1"/>
    </source>
</evidence>
<dbReference type="EMBL" id="CP108036">
    <property type="protein sequence ID" value="WUN84069.1"/>
    <property type="molecule type" value="Genomic_DNA"/>
</dbReference>
<dbReference type="RefSeq" id="WP_245240027.1">
    <property type="nucleotide sequence ID" value="NZ_CP108036.1"/>
</dbReference>
<dbReference type="InterPro" id="IPR036188">
    <property type="entry name" value="FAD/NAD-bd_sf"/>
</dbReference>
<dbReference type="GO" id="GO:0004497">
    <property type="term" value="F:monooxygenase activity"/>
    <property type="evidence" value="ECO:0007669"/>
    <property type="project" value="UniProtKB-KW"/>
</dbReference>
<dbReference type="Proteomes" id="UP001432312">
    <property type="component" value="Chromosome"/>
</dbReference>
<protein>
    <submittedName>
        <fullName evidence="2">FAD-dependent monooxygenase</fullName>
    </submittedName>
</protein>
<reference evidence="2" key="1">
    <citation type="submission" date="2022-10" db="EMBL/GenBank/DDBJ databases">
        <title>The complete genomes of actinobacterial strains from the NBC collection.</title>
        <authorList>
            <person name="Joergensen T.S."/>
            <person name="Alvarez Arevalo M."/>
            <person name="Sterndorff E.B."/>
            <person name="Faurdal D."/>
            <person name="Vuksanovic O."/>
            <person name="Mourched A.-S."/>
            <person name="Charusanti P."/>
            <person name="Shaw S."/>
            <person name="Blin K."/>
            <person name="Weber T."/>
        </authorList>
    </citation>
    <scope>NUCLEOTIDE SEQUENCE</scope>
    <source>
        <strain evidence="2">NBC_00303</strain>
    </source>
</reference>
<feature type="domain" description="FAD-binding" evidence="1">
    <location>
        <begin position="2"/>
        <end position="72"/>
    </location>
</feature>
<accession>A0ABZ1QNP1</accession>